<evidence type="ECO:0000313" key="3">
    <source>
        <dbReference type="Proteomes" id="UP000785679"/>
    </source>
</evidence>
<name>A0A8J8T4J6_HALGN</name>
<feature type="region of interest" description="Disordered" evidence="1">
    <location>
        <begin position="208"/>
        <end position="230"/>
    </location>
</feature>
<sequence>MQTQVFDFTSPSRSSTLAEAQEQLITPEIALKDLLFGYQVPTPIQCSSDKKAHSITQDCPHLYEACYSSVTEQIRKLAGNSEKPLIICGDKASVALTAECAKVFMAQSEQGEITIGYSEADETCGDLSQKLQYALSTLREGHMPRVKLSPLDRQLSTSQGFDIVLSLSHTSTSLTQIESKLASLPKLQDCRCLSVFLTQSESAVQFRKGSEESTRSYSSDVSSNESAYTPDMPQECAQTCAQLQPRVPDQEYLREAEAHLRRSGLRKLRLMPIHSGFIFEGHFTTAGSLQSSYIFEKAPVPSKALTAQLWLEEPEYNPLLHLDFATPTSHCYTFKEETESVFGTDFKFTEPFQVISKDGLKILNQIVDQNMGYMRSARQHAAIRGLGYRSRFIRDLNQCSLLTEYFSDLMGFKLQPHPIAQNYSQVNFGFLGREGQDVDQWHFDSVECVLIIGLSDMSQNVGGEIQVVNAPHAVTLIDKARRGEIPEDMLIKITKLKEGEGVFMRGSRLLHRVSPLLAGQTRKTMILSYHPVDPTLPDSTSFNTFKCSGDEAAAFEFAIHKAWRAHEMLGAFVRQEGVPNEEEMAEELQRVAKELTDTVGIFQGQLKEIRKY</sequence>
<dbReference type="InterPro" id="IPR056470">
    <property type="entry name" value="BesD/HalB-like"/>
</dbReference>
<proteinExistence type="predicted"/>
<protein>
    <recommendedName>
        <fullName evidence="4">Fe2OG dioxygenase domain-containing protein</fullName>
    </recommendedName>
</protein>
<dbReference type="PANTHER" id="PTHR41677">
    <property type="entry name" value="YALI0B19030P"/>
    <property type="match status" value="1"/>
</dbReference>
<evidence type="ECO:0008006" key="4">
    <source>
        <dbReference type="Google" id="ProtNLM"/>
    </source>
</evidence>
<dbReference type="Pfam" id="PF23169">
    <property type="entry name" value="HalD"/>
    <property type="match status" value="1"/>
</dbReference>
<accession>A0A8J8T4J6</accession>
<reference evidence="2" key="1">
    <citation type="submission" date="2019-06" db="EMBL/GenBank/DDBJ databases">
        <authorList>
            <person name="Zheng W."/>
        </authorList>
    </citation>
    <scope>NUCLEOTIDE SEQUENCE</scope>
    <source>
        <strain evidence="2">QDHG01</strain>
    </source>
</reference>
<evidence type="ECO:0000256" key="1">
    <source>
        <dbReference type="SAM" id="MobiDB-lite"/>
    </source>
</evidence>
<dbReference type="EMBL" id="RRYP01005521">
    <property type="protein sequence ID" value="TNV81964.1"/>
    <property type="molecule type" value="Genomic_DNA"/>
</dbReference>
<dbReference type="Proteomes" id="UP000785679">
    <property type="component" value="Unassembled WGS sequence"/>
</dbReference>
<comment type="caution">
    <text evidence="2">The sequence shown here is derived from an EMBL/GenBank/DDBJ whole genome shotgun (WGS) entry which is preliminary data.</text>
</comment>
<feature type="compositionally biased region" description="Polar residues" evidence="1">
    <location>
        <begin position="215"/>
        <end position="227"/>
    </location>
</feature>
<keyword evidence="3" id="KW-1185">Reference proteome</keyword>
<gene>
    <name evidence="2" type="ORF">FGO68_gene13368</name>
</gene>
<organism evidence="2 3">
    <name type="scientific">Halteria grandinella</name>
    <dbReference type="NCBI Taxonomy" id="5974"/>
    <lineage>
        <taxon>Eukaryota</taxon>
        <taxon>Sar</taxon>
        <taxon>Alveolata</taxon>
        <taxon>Ciliophora</taxon>
        <taxon>Intramacronucleata</taxon>
        <taxon>Spirotrichea</taxon>
        <taxon>Stichotrichia</taxon>
        <taxon>Sporadotrichida</taxon>
        <taxon>Halteriidae</taxon>
        <taxon>Halteria</taxon>
    </lineage>
</organism>
<evidence type="ECO:0000313" key="2">
    <source>
        <dbReference type="EMBL" id="TNV81964.1"/>
    </source>
</evidence>
<dbReference type="AlphaFoldDB" id="A0A8J8T4J6"/>
<dbReference type="PANTHER" id="PTHR41677:SF1">
    <property type="entry name" value="FE2OG DIOXYGENASE DOMAIN-CONTAINING PROTEIN"/>
    <property type="match status" value="1"/>
</dbReference>
<dbReference type="OrthoDB" id="10256055at2759"/>